<dbReference type="AlphaFoldDB" id="A0A6N2BI69"/>
<feature type="region of interest" description="Disordered" evidence="1">
    <location>
        <begin position="46"/>
        <end position="70"/>
    </location>
</feature>
<proteinExistence type="predicted"/>
<reference evidence="2" key="1">
    <citation type="submission" date="2019-05" db="EMBL/GenBank/DDBJ databases">
        <title>The de novo reference genome and transcriptome assemblies of the wild tomato species Solanum chilense.</title>
        <authorList>
            <person name="Stam R."/>
            <person name="Nosenko T."/>
            <person name="Hoerger A.C."/>
            <person name="Stephan W."/>
            <person name="Seidel M.A."/>
            <person name="Kuhn J.M.M."/>
            <person name="Haberer G."/>
            <person name="Tellier A."/>
        </authorList>
    </citation>
    <scope>NUCLEOTIDE SEQUENCE</scope>
    <source>
        <tissue evidence="2">Mature leaves</tissue>
    </source>
</reference>
<protein>
    <submittedName>
        <fullName evidence="2">Uncharacterized protein</fullName>
    </submittedName>
</protein>
<sequence>MNHLMTKNGTTMKMKQLRRKNGRMIKLKEARRNSSRMKATTFLDSTTLRGPNASPQLSAMRTENYSSEQSDAMADVDIPALTPGHNDIFGRVMIEPDGSS</sequence>
<evidence type="ECO:0000313" key="2">
    <source>
        <dbReference type="EMBL" id="TMW92721.1"/>
    </source>
</evidence>
<gene>
    <name evidence="2" type="ORF">EJD97_012644</name>
</gene>
<comment type="caution">
    <text evidence="2">The sequence shown here is derived from an EMBL/GenBank/DDBJ whole genome shotgun (WGS) entry which is preliminary data.</text>
</comment>
<name>A0A6N2BI69_SOLCI</name>
<organism evidence="2">
    <name type="scientific">Solanum chilense</name>
    <name type="common">Tomato</name>
    <name type="synonym">Lycopersicon chilense</name>
    <dbReference type="NCBI Taxonomy" id="4083"/>
    <lineage>
        <taxon>Eukaryota</taxon>
        <taxon>Viridiplantae</taxon>
        <taxon>Streptophyta</taxon>
        <taxon>Embryophyta</taxon>
        <taxon>Tracheophyta</taxon>
        <taxon>Spermatophyta</taxon>
        <taxon>Magnoliopsida</taxon>
        <taxon>eudicotyledons</taxon>
        <taxon>Gunneridae</taxon>
        <taxon>Pentapetalae</taxon>
        <taxon>asterids</taxon>
        <taxon>lamiids</taxon>
        <taxon>Solanales</taxon>
        <taxon>Solanaceae</taxon>
        <taxon>Solanoideae</taxon>
        <taxon>Solaneae</taxon>
        <taxon>Solanum</taxon>
        <taxon>Solanum subgen. Lycopersicon</taxon>
    </lineage>
</organism>
<dbReference type="EMBL" id="RXGB01003228">
    <property type="protein sequence ID" value="TMW92721.1"/>
    <property type="molecule type" value="Genomic_DNA"/>
</dbReference>
<accession>A0A6N2BI69</accession>
<evidence type="ECO:0000256" key="1">
    <source>
        <dbReference type="SAM" id="MobiDB-lite"/>
    </source>
</evidence>